<evidence type="ECO:0000256" key="5">
    <source>
        <dbReference type="ARBA" id="ARBA00030081"/>
    </source>
</evidence>
<dbReference type="GO" id="GO:0032798">
    <property type="term" value="C:Swi5-Sfr1 complex"/>
    <property type="evidence" value="ECO:0007669"/>
    <property type="project" value="UniProtKB-ARBA"/>
</dbReference>
<dbReference type="FunFam" id="1.20.5.170:FF:000056">
    <property type="entry name" value="DNA repair protein SWI5 homolog"/>
    <property type="match status" value="1"/>
</dbReference>
<dbReference type="Proteomes" id="UP001159428">
    <property type="component" value="Unassembled WGS sequence"/>
</dbReference>
<keyword evidence="7" id="KW-0175">Coiled coil</keyword>
<organism evidence="8 9">
    <name type="scientific">Pocillopora meandrina</name>
    <dbReference type="NCBI Taxonomy" id="46732"/>
    <lineage>
        <taxon>Eukaryota</taxon>
        <taxon>Metazoa</taxon>
        <taxon>Cnidaria</taxon>
        <taxon>Anthozoa</taxon>
        <taxon>Hexacorallia</taxon>
        <taxon>Scleractinia</taxon>
        <taxon>Astrocoeniina</taxon>
        <taxon>Pocilloporidae</taxon>
        <taxon>Pocillopora</taxon>
    </lineage>
</organism>
<dbReference type="GO" id="GO:0034974">
    <property type="term" value="C:Swi5-Swi2 complex"/>
    <property type="evidence" value="ECO:0007669"/>
    <property type="project" value="TreeGrafter"/>
</dbReference>
<evidence type="ECO:0000313" key="8">
    <source>
        <dbReference type="EMBL" id="CAH3143125.1"/>
    </source>
</evidence>
<evidence type="ECO:0000256" key="2">
    <source>
        <dbReference type="ARBA" id="ARBA00019825"/>
    </source>
</evidence>
<evidence type="ECO:0000313" key="9">
    <source>
        <dbReference type="Proteomes" id="UP001159428"/>
    </source>
</evidence>
<dbReference type="GO" id="GO:0000724">
    <property type="term" value="P:double-strand break repair via homologous recombination"/>
    <property type="evidence" value="ECO:0007669"/>
    <property type="project" value="UniProtKB-ARBA"/>
</dbReference>
<comment type="similarity">
    <text evidence="1">Belongs to the SWI5/SAE3 family.</text>
</comment>
<evidence type="ECO:0000256" key="7">
    <source>
        <dbReference type="SAM" id="Coils"/>
    </source>
</evidence>
<dbReference type="AlphaFoldDB" id="A0AAU9XC65"/>
<proteinExistence type="inferred from homology"/>
<dbReference type="Gene3D" id="1.20.5.170">
    <property type="match status" value="1"/>
</dbReference>
<dbReference type="InterPro" id="IPR010760">
    <property type="entry name" value="DNA-repair_Swi5"/>
</dbReference>
<dbReference type="PANTHER" id="PTHR28529:SF2">
    <property type="entry name" value="DNA REPAIR PROTEIN SWI5 HOMOLOG"/>
    <property type="match status" value="1"/>
</dbReference>
<gene>
    <name evidence="8" type="ORF">PMEA_00020449</name>
</gene>
<protein>
    <recommendedName>
        <fullName evidence="2">DNA repair protein SWI5 homolog</fullName>
    </recommendedName>
    <alternativeName>
        <fullName evidence="5">Protein SAE3 homolog</fullName>
    </alternativeName>
</protein>
<evidence type="ECO:0000256" key="1">
    <source>
        <dbReference type="ARBA" id="ARBA00008060"/>
    </source>
</evidence>
<sequence length="209" mass="23612">MAASAVKENSEDCDLNTLKARKGSLTPAEVTELSSLSSQEPEEVIRCLEGRQNIYGHRNPEVETQIYSLNTVDGDGECNFKTRNIASTPTQLTNTTPGAFRKQPFRSSSKLRQPFKSPLQMRRQTTSLEDKASLVKEIETLKAKLEILDKEIKDLSEEYSEEELQQHIQMLHEYNEIKDVGQLLLGKLAEIDGTTTRAKYQEFGLDTDD</sequence>
<evidence type="ECO:0000256" key="3">
    <source>
        <dbReference type="ARBA" id="ARBA00022763"/>
    </source>
</evidence>
<evidence type="ECO:0000256" key="4">
    <source>
        <dbReference type="ARBA" id="ARBA00023204"/>
    </source>
</evidence>
<accession>A0AAU9XC65</accession>
<dbReference type="EMBL" id="CALNXJ010000037">
    <property type="protein sequence ID" value="CAH3143125.1"/>
    <property type="molecule type" value="Genomic_DNA"/>
</dbReference>
<dbReference type="Pfam" id="PF07061">
    <property type="entry name" value="Swi5"/>
    <property type="match status" value="1"/>
</dbReference>
<keyword evidence="9" id="KW-1185">Reference proteome</keyword>
<reference evidence="8 9" key="1">
    <citation type="submission" date="2022-05" db="EMBL/GenBank/DDBJ databases">
        <authorList>
            <consortium name="Genoscope - CEA"/>
            <person name="William W."/>
        </authorList>
    </citation>
    <scope>NUCLEOTIDE SEQUENCE [LARGE SCALE GENOMIC DNA]</scope>
</reference>
<feature type="coiled-coil region" evidence="7">
    <location>
        <begin position="131"/>
        <end position="165"/>
    </location>
</feature>
<dbReference type="PANTHER" id="PTHR28529">
    <property type="entry name" value="DNA REPAIR PROTEIN SWI5 HOMOLOG"/>
    <property type="match status" value="1"/>
</dbReference>
<comment type="caution">
    <text evidence="8">The sequence shown here is derived from an EMBL/GenBank/DDBJ whole genome shotgun (WGS) entry which is preliminary data.</text>
</comment>
<evidence type="ECO:0000256" key="6">
    <source>
        <dbReference type="ARBA" id="ARBA00059338"/>
    </source>
</evidence>
<comment type="function">
    <text evidence="6">Component of the SWI5-SFR1 complex, a complex required for double-strand break repair via homologous recombination.</text>
</comment>
<keyword evidence="4" id="KW-0234">DNA repair</keyword>
<keyword evidence="3" id="KW-0227">DNA damage</keyword>
<name>A0AAU9XC65_9CNID</name>